<keyword evidence="3" id="KW-0488">Methylation</keyword>
<dbReference type="PRINTS" id="PR00260">
    <property type="entry name" value="CHEMTRNSDUCR"/>
</dbReference>
<dbReference type="GO" id="GO:0004888">
    <property type="term" value="F:transmembrane signaling receptor activity"/>
    <property type="evidence" value="ECO:0007669"/>
    <property type="project" value="InterPro"/>
</dbReference>
<dbReference type="PROSITE" id="PS50885">
    <property type="entry name" value="HAMP"/>
    <property type="match status" value="1"/>
</dbReference>
<feature type="domain" description="HAMP" evidence="15">
    <location>
        <begin position="225"/>
        <end position="280"/>
    </location>
</feature>
<gene>
    <name evidence="16" type="primary">ctpH_3</name>
    <name evidence="16" type="ORF">MSP8886_02832</name>
</gene>
<evidence type="ECO:0000256" key="9">
    <source>
        <dbReference type="ARBA" id="ARBA00023224"/>
    </source>
</evidence>
<evidence type="ECO:0000256" key="10">
    <source>
        <dbReference type="ARBA" id="ARBA00029447"/>
    </source>
</evidence>
<dbReference type="PROSITE" id="PS50111">
    <property type="entry name" value="CHEMOTAXIS_TRANSDUC_2"/>
    <property type="match status" value="1"/>
</dbReference>
<evidence type="ECO:0000256" key="6">
    <source>
        <dbReference type="ARBA" id="ARBA00022692"/>
    </source>
</evidence>
<dbReference type="CDD" id="cd06225">
    <property type="entry name" value="HAMP"/>
    <property type="match status" value="1"/>
</dbReference>
<keyword evidence="5" id="KW-0997">Cell inner membrane</keyword>
<keyword evidence="2" id="KW-1003">Cell membrane</keyword>
<organism evidence="16 17">
    <name type="scientific">Marinomonas spartinae</name>
    <dbReference type="NCBI Taxonomy" id="1792290"/>
    <lineage>
        <taxon>Bacteria</taxon>
        <taxon>Pseudomonadati</taxon>
        <taxon>Pseudomonadota</taxon>
        <taxon>Gammaproteobacteria</taxon>
        <taxon>Oceanospirillales</taxon>
        <taxon>Oceanospirillaceae</taxon>
        <taxon>Marinomonas</taxon>
    </lineage>
</organism>
<name>A0A1A8TJM6_9GAMM</name>
<dbReference type="GO" id="GO:0007165">
    <property type="term" value="P:signal transduction"/>
    <property type="evidence" value="ECO:0007669"/>
    <property type="project" value="UniProtKB-KW"/>
</dbReference>
<keyword evidence="6 12" id="KW-0812">Transmembrane</keyword>
<sequence>MKNISVRTKILSIIALFTLVIIGTNLNSAISSRQVSSDLQTLSKQSLDLLSNLEKSRQLLLQQSVEFERGYFQVLIAKSMGNYGKDRVQESEAKFKGYTDQLIKSIQKVKATLASMPKNQLKTDLVAQIDDLEQLQSHFLSSSLETYSWWVKLNTMKGNKPRKAAAATLHKINTTMDVILPTIDQYDASLATNKKKQLNQNIYTSSSIAVALIIVGIIISWFIINGICTPLKLAVKRAEEIASGELINTSNKQSKPRKDEIGALESAMNKLVEQLSGILHEVSESSNKLTSAAHHLNSITDDSSKMVDQQHRETSQISNAVQEIQSTATHVSESTFDAREAAQAAEEAATSGTKIVNGTIDSITQLAQELESSVNSINELHENTHEISNILNVILDIAEQTNLLALNAAIEAARAGEQGRGFAVVADEVRQLSHNTHGATQQIEQMINRLQSGASSAVEAMNISHGRSLQVVEQVRNEETSLANIHQSVSKIRDMNDRISTTAEEQAQVTKEVSQNVMNITDIATKTTDSIHSISESAEQLADLASQLSTKIRYFNV</sequence>
<dbReference type="GO" id="GO:0005886">
    <property type="term" value="C:plasma membrane"/>
    <property type="evidence" value="ECO:0007669"/>
    <property type="project" value="UniProtKB-SubCell"/>
</dbReference>
<dbReference type="PROSITE" id="PS50192">
    <property type="entry name" value="T_SNARE"/>
    <property type="match status" value="1"/>
</dbReference>
<accession>A0A1A8TJM6</accession>
<keyword evidence="9 11" id="KW-0807">Transducer</keyword>
<evidence type="ECO:0000256" key="5">
    <source>
        <dbReference type="ARBA" id="ARBA00022519"/>
    </source>
</evidence>
<dbReference type="InterPro" id="IPR000727">
    <property type="entry name" value="T_SNARE_dom"/>
</dbReference>
<dbReference type="FunFam" id="1.10.287.950:FF:000001">
    <property type="entry name" value="Methyl-accepting chemotaxis sensory transducer"/>
    <property type="match status" value="1"/>
</dbReference>
<dbReference type="AlphaFoldDB" id="A0A1A8TJM6"/>
<evidence type="ECO:0000313" key="16">
    <source>
        <dbReference type="EMBL" id="SBS33668.1"/>
    </source>
</evidence>
<dbReference type="InterPro" id="IPR003122">
    <property type="entry name" value="Tar_rcpt_lig-bd"/>
</dbReference>
<comment type="similarity">
    <text evidence="10">Belongs to the methyl-accepting chemotaxis (MCP) protein family.</text>
</comment>
<dbReference type="InterPro" id="IPR004090">
    <property type="entry name" value="Chemotax_Me-accpt_rcpt"/>
</dbReference>
<proteinExistence type="inferred from homology"/>
<evidence type="ECO:0000256" key="2">
    <source>
        <dbReference type="ARBA" id="ARBA00022475"/>
    </source>
</evidence>
<reference evidence="16 17" key="1">
    <citation type="submission" date="2016-06" db="EMBL/GenBank/DDBJ databases">
        <authorList>
            <person name="Kjaerup R.B."/>
            <person name="Dalgaard T.S."/>
            <person name="Juul-Madsen H.R."/>
        </authorList>
    </citation>
    <scope>NUCLEOTIDE SEQUENCE [LARGE SCALE GENOMIC DNA]</scope>
    <source>
        <strain evidence="16 17">CECT 8886</strain>
    </source>
</reference>
<dbReference type="PANTHER" id="PTHR32089:SF120">
    <property type="entry name" value="METHYL-ACCEPTING CHEMOTAXIS PROTEIN TLPQ"/>
    <property type="match status" value="1"/>
</dbReference>
<protein>
    <submittedName>
        <fullName evidence="16">Methyl-accepting chemotaxis protein CtpH</fullName>
    </submittedName>
</protein>
<evidence type="ECO:0000256" key="11">
    <source>
        <dbReference type="PROSITE-ProRule" id="PRU00284"/>
    </source>
</evidence>
<evidence type="ECO:0000313" key="17">
    <source>
        <dbReference type="Proteomes" id="UP000092544"/>
    </source>
</evidence>
<dbReference type="PANTHER" id="PTHR32089">
    <property type="entry name" value="METHYL-ACCEPTING CHEMOTAXIS PROTEIN MCPB"/>
    <property type="match status" value="1"/>
</dbReference>
<feature type="domain" description="Methyl-accepting transducer" evidence="13">
    <location>
        <begin position="285"/>
        <end position="521"/>
    </location>
</feature>
<feature type="transmembrane region" description="Helical" evidence="12">
    <location>
        <begin position="202"/>
        <end position="224"/>
    </location>
</feature>
<dbReference type="SMART" id="SM00283">
    <property type="entry name" value="MA"/>
    <property type="match status" value="1"/>
</dbReference>
<keyword evidence="17" id="KW-1185">Reference proteome</keyword>
<dbReference type="Pfam" id="PF00672">
    <property type="entry name" value="HAMP"/>
    <property type="match status" value="1"/>
</dbReference>
<dbReference type="Gene3D" id="1.10.287.950">
    <property type="entry name" value="Methyl-accepting chemotaxis protein"/>
    <property type="match status" value="1"/>
</dbReference>
<comment type="subcellular location">
    <subcellularLocation>
        <location evidence="1">Cell inner membrane</location>
        <topology evidence="1">Multi-pass membrane protein</topology>
    </subcellularLocation>
</comment>
<dbReference type="Proteomes" id="UP000092544">
    <property type="component" value="Unassembled WGS sequence"/>
</dbReference>
<evidence type="ECO:0000256" key="8">
    <source>
        <dbReference type="ARBA" id="ARBA00023136"/>
    </source>
</evidence>
<dbReference type="GO" id="GO:0006935">
    <property type="term" value="P:chemotaxis"/>
    <property type="evidence" value="ECO:0007669"/>
    <property type="project" value="UniProtKB-KW"/>
</dbReference>
<keyword evidence="7 12" id="KW-1133">Transmembrane helix</keyword>
<evidence type="ECO:0000256" key="7">
    <source>
        <dbReference type="ARBA" id="ARBA00022989"/>
    </source>
</evidence>
<dbReference type="SUPFAM" id="SSF58104">
    <property type="entry name" value="Methyl-accepting chemotaxis protein (MCP) signaling domain"/>
    <property type="match status" value="1"/>
</dbReference>
<evidence type="ECO:0000256" key="3">
    <source>
        <dbReference type="ARBA" id="ARBA00022481"/>
    </source>
</evidence>
<dbReference type="Pfam" id="PF00015">
    <property type="entry name" value="MCPsignal"/>
    <property type="match status" value="1"/>
</dbReference>
<dbReference type="OrthoDB" id="7054443at2"/>
<evidence type="ECO:0000256" key="12">
    <source>
        <dbReference type="SAM" id="Phobius"/>
    </source>
</evidence>
<dbReference type="InterPro" id="IPR004089">
    <property type="entry name" value="MCPsignal_dom"/>
</dbReference>
<evidence type="ECO:0000259" key="15">
    <source>
        <dbReference type="PROSITE" id="PS50885"/>
    </source>
</evidence>
<feature type="domain" description="T-SNARE coiled-coil homology" evidence="14">
    <location>
        <begin position="472"/>
        <end position="534"/>
    </location>
</feature>
<evidence type="ECO:0000256" key="1">
    <source>
        <dbReference type="ARBA" id="ARBA00004429"/>
    </source>
</evidence>
<keyword evidence="4" id="KW-0145">Chemotaxis</keyword>
<keyword evidence="8 12" id="KW-0472">Membrane</keyword>
<dbReference type="EMBL" id="FLOB01000006">
    <property type="protein sequence ID" value="SBS33668.1"/>
    <property type="molecule type" value="Genomic_DNA"/>
</dbReference>
<evidence type="ECO:0000256" key="4">
    <source>
        <dbReference type="ARBA" id="ARBA00022500"/>
    </source>
</evidence>
<evidence type="ECO:0000259" key="13">
    <source>
        <dbReference type="PROSITE" id="PS50111"/>
    </source>
</evidence>
<dbReference type="InterPro" id="IPR003660">
    <property type="entry name" value="HAMP_dom"/>
</dbReference>
<dbReference type="Pfam" id="PF02203">
    <property type="entry name" value="TarH"/>
    <property type="match status" value="1"/>
</dbReference>
<evidence type="ECO:0000259" key="14">
    <source>
        <dbReference type="PROSITE" id="PS50192"/>
    </source>
</evidence>
<dbReference type="RefSeq" id="WP_067017492.1">
    <property type="nucleotide sequence ID" value="NZ_FLOB01000006.1"/>
</dbReference>
<dbReference type="STRING" id="1792290.MSP8886_02832"/>